<evidence type="ECO:0000256" key="1">
    <source>
        <dbReference type="ARBA" id="ARBA00009792"/>
    </source>
</evidence>
<dbReference type="InterPro" id="IPR000602">
    <property type="entry name" value="Glyco_hydro_38_N"/>
</dbReference>
<evidence type="ECO:0000256" key="3">
    <source>
        <dbReference type="ARBA" id="ARBA00022801"/>
    </source>
</evidence>
<dbReference type="FunFam" id="1.20.1270.50:FF:000004">
    <property type="entry name" value="alpha-mannosidase 2C1 isoform X1"/>
    <property type="match status" value="1"/>
</dbReference>
<dbReference type="Pfam" id="PF07748">
    <property type="entry name" value="Glyco_hydro_38C"/>
    <property type="match status" value="1"/>
</dbReference>
<dbReference type="Gene3D" id="2.70.98.30">
    <property type="entry name" value="Golgi alpha-mannosidase II, domain 4"/>
    <property type="match status" value="1"/>
</dbReference>
<dbReference type="Pfam" id="PF17677">
    <property type="entry name" value="Glyco_hydro38C2"/>
    <property type="match status" value="1"/>
</dbReference>
<dbReference type="InterPro" id="IPR015341">
    <property type="entry name" value="Glyco_hydro_38_cen"/>
</dbReference>
<accession>A0A3E2DLX7</accession>
<organism evidence="7 8">
    <name type="scientific">Cutibacterium avidum</name>
    <dbReference type="NCBI Taxonomy" id="33010"/>
    <lineage>
        <taxon>Bacteria</taxon>
        <taxon>Bacillati</taxon>
        <taxon>Actinomycetota</taxon>
        <taxon>Actinomycetes</taxon>
        <taxon>Propionibacteriales</taxon>
        <taxon>Propionibacteriaceae</taxon>
        <taxon>Cutibacterium</taxon>
    </lineage>
</organism>
<dbReference type="Proteomes" id="UP000259211">
    <property type="component" value="Unassembled WGS sequence"/>
</dbReference>
<dbReference type="InterPro" id="IPR037094">
    <property type="entry name" value="Glyco_hydro_38_cen_sf"/>
</dbReference>
<dbReference type="SMART" id="SM00872">
    <property type="entry name" value="Alpha-mann_mid"/>
    <property type="match status" value="1"/>
</dbReference>
<feature type="region of interest" description="Disordered" evidence="5">
    <location>
        <begin position="37"/>
        <end position="58"/>
    </location>
</feature>
<proteinExistence type="inferred from homology"/>
<dbReference type="Pfam" id="PF22907">
    <property type="entry name" value="Ams1-like_1st"/>
    <property type="match status" value="1"/>
</dbReference>
<dbReference type="EMBL" id="NOWI01000002">
    <property type="protein sequence ID" value="RFT46387.1"/>
    <property type="molecule type" value="Genomic_DNA"/>
</dbReference>
<dbReference type="RefSeq" id="WP_117188516.1">
    <property type="nucleotide sequence ID" value="NZ_JAQDJS010000004.1"/>
</dbReference>
<dbReference type="Gene3D" id="3.20.110.10">
    <property type="entry name" value="Glycoside hydrolase 38, N terminal domain"/>
    <property type="match status" value="1"/>
</dbReference>
<dbReference type="GO" id="GO:0046872">
    <property type="term" value="F:metal ion binding"/>
    <property type="evidence" value="ECO:0007669"/>
    <property type="project" value="UniProtKB-KW"/>
</dbReference>
<name>A0A3E2DLX7_9ACTN</name>
<dbReference type="Pfam" id="PF01074">
    <property type="entry name" value="Glyco_hydro_38N"/>
    <property type="match status" value="1"/>
</dbReference>
<reference evidence="7 8" key="1">
    <citation type="submission" date="2017-07" db="EMBL/GenBank/DDBJ databases">
        <authorList>
            <person name="Sun Z.S."/>
            <person name="Albrecht U."/>
            <person name="Echele G."/>
            <person name="Lee C.C."/>
        </authorList>
    </citation>
    <scope>NUCLEOTIDE SEQUENCE [LARGE SCALE GENOMIC DNA]</scope>
    <source>
        <strain evidence="7 8">P16-029</strain>
    </source>
</reference>
<dbReference type="PANTHER" id="PTHR46017">
    <property type="entry name" value="ALPHA-MANNOSIDASE 2C1"/>
    <property type="match status" value="1"/>
</dbReference>
<dbReference type="Gene3D" id="1.20.1270.50">
    <property type="entry name" value="Glycoside hydrolase family 38, central domain"/>
    <property type="match status" value="1"/>
</dbReference>
<sequence length="1027" mass="113850">MHDHAPILDGRVRRHLAEKIRPAETTTVCPLDVEWAPVTDTTEGPNSRPGVRGQGEPISISEGLSLSYEPFRVGDKWGPPWGTTWLHLMATVPPEHRDDHLEMIVDLGGVWDSPGFQSEGLVVRPDGSVIKALNPRNTWIPVEIDTEGHIDIYVEAASNPILLAQPPFQPTEDGDKLTASTDAYYTLKQADLVVVHDEIRELIADIMTLSGLAAQLPEDSERRWEIRRALDRSMDRIDLFDVASTASAARAELAPVLARPAHDSAQTMTAIGHAHIDSAWLWPLRETRRKVARTISNQLNLIENDPTHLFAFPAAQHSAWLEEDHPDLFARLQKAVADGRIIPVGGMWVESDANLPGGEAMCRQLLYGQRYFMEKFGHHCPEVWLPDSFGYSGALPQLAKLAGAQWFLTQKISWNQVDKFPHHSFWWEGIDGTRIFTHFPPADTYGSDLSARDLEHARSNFQDKGRANSSLVPFGYGDGGGGPTREMLAQARRVADLDGSPKLAIEPPATFFSRAEAEHEDPGAWVGELYLELHRGTFTSQYEVKKGNRRNEHLLRDAELWCATAAVRGLMDYPGERLAEIWRTICLYQFHDILPGSAIAWVYREVVADHRRISDELTELIHHAQELLAGEGDEQVVFDSSPMTRPWASTVAMGAGVAPTIAHGVQAEDAADGFVVDNGLLRLTVDEHGLITHLVDPASGRDAIPAGQRGNLLQIHPDFPNMWDAWDIDPFYANNVTDLDDGRATMSRNGDSVTISVTRTFGDSRATQSLTVNPGDPRVKVRTHVDWHERDSLLKLSWPVDVHTDHADYEIEMGHITRPTHTNTSWDAFRFEVHAHRWVYISEPGFGVAIANSGTYGWNVSRHPKDNGGTWSVARASLLKGARYPDPRADEGEHDFFHTLHVGADLTDAVRDGYAANLCVRRRQGSPVDPLVSVEGIAVEAVKLAEDGSGDVIVRLYEPYGRHVHTTMTVGFDATSAVESDLLEDPLEDNPHAQVGPSVITAGLADDTIGLSMRPFQVATLRLGRNR</sequence>
<dbReference type="AlphaFoldDB" id="A0A3E2DLX7"/>
<keyword evidence="3" id="KW-0378">Hydrolase</keyword>
<dbReference type="InterPro" id="IPR027291">
    <property type="entry name" value="Glyco_hydro_38_N_sf"/>
</dbReference>
<keyword evidence="4" id="KW-0326">Glycosidase</keyword>
<dbReference type="PANTHER" id="PTHR46017:SF1">
    <property type="entry name" value="ALPHA-MANNOSIDASE 2C1"/>
    <property type="match status" value="1"/>
</dbReference>
<dbReference type="InterPro" id="IPR011013">
    <property type="entry name" value="Gal_mutarotase_sf_dom"/>
</dbReference>
<dbReference type="InterPro" id="IPR041147">
    <property type="entry name" value="GH38_C"/>
</dbReference>
<dbReference type="InterPro" id="IPR011330">
    <property type="entry name" value="Glyco_hydro/deAcase_b/a-brl"/>
</dbReference>
<dbReference type="InterPro" id="IPR011682">
    <property type="entry name" value="Glyco_hydro_38_C"/>
</dbReference>
<dbReference type="GO" id="GO:0006013">
    <property type="term" value="P:mannose metabolic process"/>
    <property type="evidence" value="ECO:0007669"/>
    <property type="project" value="InterPro"/>
</dbReference>
<evidence type="ECO:0000256" key="2">
    <source>
        <dbReference type="ARBA" id="ARBA00022723"/>
    </source>
</evidence>
<evidence type="ECO:0000313" key="8">
    <source>
        <dbReference type="Proteomes" id="UP000259211"/>
    </source>
</evidence>
<dbReference type="CDD" id="cd10789">
    <property type="entry name" value="GH38N_AMII_ER_cytosolic"/>
    <property type="match status" value="1"/>
</dbReference>
<dbReference type="SUPFAM" id="SSF88688">
    <property type="entry name" value="Families 57/38 glycoside transferase middle domain"/>
    <property type="match status" value="1"/>
</dbReference>
<comment type="caution">
    <text evidence="7">The sequence shown here is derived from an EMBL/GenBank/DDBJ whole genome shotgun (WGS) entry which is preliminary data.</text>
</comment>
<feature type="domain" description="Glycoside hydrolase family 38 central" evidence="6">
    <location>
        <begin position="532"/>
        <end position="610"/>
    </location>
</feature>
<dbReference type="Pfam" id="PF09261">
    <property type="entry name" value="Alpha-mann_mid"/>
    <property type="match status" value="1"/>
</dbReference>
<evidence type="ECO:0000259" key="6">
    <source>
        <dbReference type="SMART" id="SM00872"/>
    </source>
</evidence>
<dbReference type="GO" id="GO:0004559">
    <property type="term" value="F:alpha-mannosidase activity"/>
    <property type="evidence" value="ECO:0007669"/>
    <property type="project" value="InterPro"/>
</dbReference>
<dbReference type="InterPro" id="IPR028995">
    <property type="entry name" value="Glyco_hydro_57/38_cen_sf"/>
</dbReference>
<dbReference type="GO" id="GO:0009313">
    <property type="term" value="P:oligosaccharide catabolic process"/>
    <property type="evidence" value="ECO:0007669"/>
    <property type="project" value="TreeGrafter"/>
</dbReference>
<evidence type="ECO:0000313" key="7">
    <source>
        <dbReference type="EMBL" id="RFT46387.1"/>
    </source>
</evidence>
<keyword evidence="2" id="KW-0479">Metal-binding</keyword>
<comment type="similarity">
    <text evidence="1">Belongs to the glycosyl hydrolase 38 family.</text>
</comment>
<dbReference type="FunFam" id="3.20.110.10:FF:000002">
    <property type="entry name" value="alpha-mannosidase 2C1 isoform X1"/>
    <property type="match status" value="1"/>
</dbReference>
<dbReference type="SUPFAM" id="SSF74650">
    <property type="entry name" value="Galactose mutarotase-like"/>
    <property type="match status" value="1"/>
</dbReference>
<dbReference type="GO" id="GO:0030246">
    <property type="term" value="F:carbohydrate binding"/>
    <property type="evidence" value="ECO:0007669"/>
    <property type="project" value="InterPro"/>
</dbReference>
<gene>
    <name evidence="7" type="ORF">CHT91_02200</name>
</gene>
<evidence type="ECO:0000256" key="5">
    <source>
        <dbReference type="SAM" id="MobiDB-lite"/>
    </source>
</evidence>
<evidence type="ECO:0000256" key="4">
    <source>
        <dbReference type="ARBA" id="ARBA00023295"/>
    </source>
</evidence>
<protein>
    <submittedName>
        <fullName evidence="7">Alpha-mannosidase</fullName>
    </submittedName>
</protein>
<dbReference type="SUPFAM" id="SSF88713">
    <property type="entry name" value="Glycoside hydrolase/deacetylase"/>
    <property type="match status" value="1"/>
</dbReference>
<dbReference type="InterPro" id="IPR054723">
    <property type="entry name" value="Ams1-like_N"/>
</dbReference>